<keyword evidence="3" id="KW-0012">Acyltransferase</keyword>
<dbReference type="OrthoDB" id="9796461at2"/>
<keyword evidence="4" id="KW-1185">Reference proteome</keyword>
<feature type="domain" description="Acyltransferase 3" evidence="2">
    <location>
        <begin position="9"/>
        <end position="328"/>
    </location>
</feature>
<organism evidence="3 4">
    <name type="scientific">Caulobacter vibrioides OR37</name>
    <dbReference type="NCBI Taxonomy" id="1292034"/>
    <lineage>
        <taxon>Bacteria</taxon>
        <taxon>Pseudomonadati</taxon>
        <taxon>Pseudomonadota</taxon>
        <taxon>Alphaproteobacteria</taxon>
        <taxon>Caulobacterales</taxon>
        <taxon>Caulobacteraceae</taxon>
        <taxon>Caulobacter</taxon>
    </lineage>
</organism>
<feature type="transmembrane region" description="Helical" evidence="1">
    <location>
        <begin position="227"/>
        <end position="243"/>
    </location>
</feature>
<keyword evidence="1" id="KW-1133">Transmembrane helix</keyword>
<dbReference type="RefSeq" id="WP_004617852.1">
    <property type="nucleotide sequence ID" value="NZ_APMP01000006.1"/>
</dbReference>
<dbReference type="AlphaFoldDB" id="R0ENM4"/>
<keyword evidence="1" id="KW-0812">Transmembrane</keyword>
<feature type="transmembrane region" description="Helical" evidence="1">
    <location>
        <begin position="138"/>
        <end position="157"/>
    </location>
</feature>
<feature type="transmembrane region" description="Helical" evidence="1">
    <location>
        <begin position="249"/>
        <end position="265"/>
    </location>
</feature>
<feature type="transmembrane region" description="Helical" evidence="1">
    <location>
        <begin position="41"/>
        <end position="59"/>
    </location>
</feature>
<accession>R0ENM4</accession>
<proteinExistence type="predicted"/>
<evidence type="ECO:0000313" key="3">
    <source>
        <dbReference type="EMBL" id="ENZ82652.1"/>
    </source>
</evidence>
<comment type="caution">
    <text evidence="3">The sequence shown here is derived from an EMBL/GenBank/DDBJ whole genome shotgun (WGS) entry which is preliminary data.</text>
</comment>
<dbReference type="PANTHER" id="PTHR23028:SF134">
    <property type="entry name" value="PUTATIVE (AFU_ORTHOLOGUE AFUA_4G08520)-RELATED"/>
    <property type="match status" value="1"/>
</dbReference>
<dbReference type="STRING" id="1292034.OR37_01589"/>
<dbReference type="PANTHER" id="PTHR23028">
    <property type="entry name" value="ACETYLTRANSFERASE"/>
    <property type="match status" value="1"/>
</dbReference>
<dbReference type="EMBL" id="APMP01000006">
    <property type="protein sequence ID" value="ENZ82652.1"/>
    <property type="molecule type" value="Genomic_DNA"/>
</dbReference>
<dbReference type="InterPro" id="IPR050879">
    <property type="entry name" value="Acyltransferase_3"/>
</dbReference>
<sequence precursor="true">MQKQTKFATLDGMRGLAAIAVMALHLNFTPGVPGRMSSAHLSVDLFFIISGFVIAHAYSERLTAGMSWTEFMLVRLVRLYPLYLAGLALGLLWRISALALHQPAAMTAVDIGRAAILGLAFLPAPSNGASTDAWPLNPVFWSLFFEIIVNLGAALVWRRLTGLALGLIVLLGATALSAVAMTLGSLQHGYQFHELWAGLARATFSFFAGVAIFRLGERAMAPKLPPIVAVALIAAILLCPVSHGVRAAFDLAAVLIAFPLLVAAARNNPGPIMTRLFGALGAASYAIYTLHRPLIGVADVFKDALALPRPLYATGFMVVVIVGSIVIDRVYDLPARRWLKAHLDAERGALARTPRSSRTR</sequence>
<protein>
    <submittedName>
        <fullName evidence="3">Putative acyltransferase</fullName>
    </submittedName>
</protein>
<feature type="transmembrane region" description="Helical" evidence="1">
    <location>
        <begin position="195"/>
        <end position="215"/>
    </location>
</feature>
<name>R0ENM4_CAUVI</name>
<dbReference type="GO" id="GO:0016747">
    <property type="term" value="F:acyltransferase activity, transferring groups other than amino-acyl groups"/>
    <property type="evidence" value="ECO:0007669"/>
    <property type="project" value="InterPro"/>
</dbReference>
<keyword evidence="3" id="KW-0808">Transferase</keyword>
<feature type="transmembrane region" description="Helical" evidence="1">
    <location>
        <begin position="311"/>
        <end position="331"/>
    </location>
</feature>
<feature type="transmembrane region" description="Helical" evidence="1">
    <location>
        <begin position="12"/>
        <end position="29"/>
    </location>
</feature>
<keyword evidence="1" id="KW-0472">Membrane</keyword>
<evidence type="ECO:0000259" key="2">
    <source>
        <dbReference type="Pfam" id="PF01757"/>
    </source>
</evidence>
<dbReference type="eggNOG" id="COG1835">
    <property type="taxonomic scope" value="Bacteria"/>
</dbReference>
<feature type="transmembrane region" description="Helical" evidence="1">
    <location>
        <begin position="272"/>
        <end position="291"/>
    </location>
</feature>
<gene>
    <name evidence="3" type="ORF">OR37_01589</name>
</gene>
<dbReference type="Proteomes" id="UP000013063">
    <property type="component" value="Unassembled WGS sequence"/>
</dbReference>
<feature type="transmembrane region" description="Helical" evidence="1">
    <location>
        <begin position="79"/>
        <end position="100"/>
    </location>
</feature>
<feature type="transmembrane region" description="Helical" evidence="1">
    <location>
        <begin position="164"/>
        <end position="183"/>
    </location>
</feature>
<dbReference type="Pfam" id="PF01757">
    <property type="entry name" value="Acyl_transf_3"/>
    <property type="match status" value="1"/>
</dbReference>
<evidence type="ECO:0000313" key="4">
    <source>
        <dbReference type="Proteomes" id="UP000013063"/>
    </source>
</evidence>
<dbReference type="InterPro" id="IPR002656">
    <property type="entry name" value="Acyl_transf_3_dom"/>
</dbReference>
<reference evidence="3 4" key="1">
    <citation type="journal article" date="2013" name="Genome Announc.">
        <title>Draft Genome Sequence for Caulobacter sp. Strain OR37, a Bacterium Tolerant to Heavy Metals.</title>
        <authorList>
            <person name="Utturkar S.M."/>
            <person name="Bollmann A."/>
            <person name="Brzoska R.M."/>
            <person name="Klingeman D.M."/>
            <person name="Epstein S.E."/>
            <person name="Palumbo A.V."/>
            <person name="Brown S.D."/>
        </authorList>
    </citation>
    <scope>NUCLEOTIDE SEQUENCE [LARGE SCALE GENOMIC DNA]</scope>
    <source>
        <strain evidence="3 4">OR37</strain>
    </source>
</reference>
<evidence type="ECO:0000256" key="1">
    <source>
        <dbReference type="SAM" id="Phobius"/>
    </source>
</evidence>
<dbReference type="PATRIC" id="fig|1292034.3.peg.1574"/>